<evidence type="ECO:0000259" key="2">
    <source>
        <dbReference type="Pfam" id="PF14237"/>
    </source>
</evidence>
<dbReference type="Pfam" id="PF14237">
    <property type="entry name" value="GYF_2"/>
    <property type="match status" value="1"/>
</dbReference>
<reference evidence="4" key="1">
    <citation type="journal article" date="2019" name="Int. J. Syst. Evol. Microbiol.">
        <title>The Global Catalogue of Microorganisms (GCM) 10K type strain sequencing project: providing services to taxonomists for standard genome sequencing and annotation.</title>
        <authorList>
            <consortium name="The Broad Institute Genomics Platform"/>
            <consortium name="The Broad Institute Genome Sequencing Center for Infectious Disease"/>
            <person name="Wu L."/>
            <person name="Ma J."/>
        </authorList>
    </citation>
    <scope>NUCLEOTIDE SEQUENCE [LARGE SCALE GENOMIC DNA]</scope>
    <source>
        <strain evidence="4">JCM 17923</strain>
    </source>
</reference>
<accession>A0ABP8IF39</accession>
<proteinExistence type="predicted"/>
<feature type="transmembrane region" description="Helical" evidence="1">
    <location>
        <begin position="76"/>
        <end position="98"/>
    </location>
</feature>
<keyword evidence="1" id="KW-1133">Transmembrane helix</keyword>
<name>A0ABP8IF39_9BACT</name>
<dbReference type="InterPro" id="IPR025640">
    <property type="entry name" value="GYF_2"/>
</dbReference>
<dbReference type="EMBL" id="BAABGZ010000023">
    <property type="protein sequence ID" value="GAA4357379.1"/>
    <property type="molecule type" value="Genomic_DNA"/>
</dbReference>
<keyword evidence="4" id="KW-1185">Reference proteome</keyword>
<comment type="caution">
    <text evidence="3">The sequence shown here is derived from an EMBL/GenBank/DDBJ whole genome shotgun (WGS) entry which is preliminary data.</text>
</comment>
<organism evidence="3 4">
    <name type="scientific">Hymenobacter saemangeumensis</name>
    <dbReference type="NCBI Taxonomy" id="1084522"/>
    <lineage>
        <taxon>Bacteria</taxon>
        <taxon>Pseudomonadati</taxon>
        <taxon>Bacteroidota</taxon>
        <taxon>Cytophagia</taxon>
        <taxon>Cytophagales</taxon>
        <taxon>Hymenobacteraceae</taxon>
        <taxon>Hymenobacter</taxon>
    </lineage>
</organism>
<protein>
    <recommendedName>
        <fullName evidence="2">GYF domain-containing protein</fullName>
    </recommendedName>
</protein>
<keyword evidence="1" id="KW-0812">Transmembrane</keyword>
<evidence type="ECO:0000256" key="1">
    <source>
        <dbReference type="SAM" id="Phobius"/>
    </source>
</evidence>
<sequence>MISAIPGQWHYEVNGKTNGPVDQTGLQELLNTQHIKGNTLVWRPGFDQWIELQQSELQDVLTIPPPLSGNRVDNTIVWILAFAPVLGMVLESILGSLMVPREPAFPGGPIPAQPSLAWVYLALNTALSIWDERRLKAAGYSTRPFGGIWLFLVPVYLFKRAKSLQQKPSYAWTWVAVLLASIFIV</sequence>
<evidence type="ECO:0000313" key="3">
    <source>
        <dbReference type="EMBL" id="GAA4357379.1"/>
    </source>
</evidence>
<dbReference type="RefSeq" id="WP_345236100.1">
    <property type="nucleotide sequence ID" value="NZ_BAABGZ010000023.1"/>
</dbReference>
<keyword evidence="1" id="KW-0472">Membrane</keyword>
<gene>
    <name evidence="3" type="ORF">GCM10023185_22060</name>
</gene>
<feature type="transmembrane region" description="Helical" evidence="1">
    <location>
        <begin position="137"/>
        <end position="157"/>
    </location>
</feature>
<feature type="transmembrane region" description="Helical" evidence="1">
    <location>
        <begin position="169"/>
        <end position="184"/>
    </location>
</feature>
<evidence type="ECO:0000313" key="4">
    <source>
        <dbReference type="Proteomes" id="UP001501153"/>
    </source>
</evidence>
<feature type="domain" description="GYF" evidence="2">
    <location>
        <begin position="9"/>
        <end position="54"/>
    </location>
</feature>
<dbReference type="Proteomes" id="UP001501153">
    <property type="component" value="Unassembled WGS sequence"/>
</dbReference>